<accession>A0A1V4IBG1</accession>
<dbReference type="Proteomes" id="UP000190080">
    <property type="component" value="Unassembled WGS sequence"/>
</dbReference>
<comment type="caution">
    <text evidence="1">The sequence shown here is derived from an EMBL/GenBank/DDBJ whole genome shotgun (WGS) entry which is preliminary data.</text>
</comment>
<sequence>MNQNDYDANSPIYADCLTRLGFSNDVLGMSHYCTLQRGEVIRICKTNGMRFDLIISAIPSNENAVLPHKNVDEGINKVNDFLFIAIQALGKLMRKDYLISAHLSHRLIQESLAL</sequence>
<protein>
    <submittedName>
        <fullName evidence="1">Uncharacterized protein</fullName>
    </submittedName>
</protein>
<keyword evidence="2" id="KW-1185">Reference proteome</keyword>
<dbReference type="EMBL" id="MZGV01000088">
    <property type="protein sequence ID" value="OPJ57342.1"/>
    <property type="molecule type" value="Genomic_DNA"/>
</dbReference>
<gene>
    <name evidence="1" type="ORF">CLORY_41650</name>
</gene>
<evidence type="ECO:0000313" key="2">
    <source>
        <dbReference type="Proteomes" id="UP000190080"/>
    </source>
</evidence>
<organism evidence="1 2">
    <name type="scientific">Clostridium oryzae</name>
    <dbReference type="NCBI Taxonomy" id="1450648"/>
    <lineage>
        <taxon>Bacteria</taxon>
        <taxon>Bacillati</taxon>
        <taxon>Bacillota</taxon>
        <taxon>Clostridia</taxon>
        <taxon>Eubacteriales</taxon>
        <taxon>Clostridiaceae</taxon>
        <taxon>Clostridium</taxon>
    </lineage>
</organism>
<reference evidence="1 2" key="1">
    <citation type="submission" date="2017-03" db="EMBL/GenBank/DDBJ databases">
        <title>Genome sequence of Clostridium oryzae DSM 28571.</title>
        <authorList>
            <person name="Poehlein A."/>
            <person name="Daniel R."/>
        </authorList>
    </citation>
    <scope>NUCLEOTIDE SEQUENCE [LARGE SCALE GENOMIC DNA]</scope>
    <source>
        <strain evidence="1 2">DSM 28571</strain>
    </source>
</reference>
<proteinExistence type="predicted"/>
<dbReference type="STRING" id="1450648.CLORY_41650"/>
<dbReference type="AlphaFoldDB" id="A0A1V4IBG1"/>
<dbReference type="RefSeq" id="WP_139376114.1">
    <property type="nucleotide sequence ID" value="NZ_MZGV01000088.1"/>
</dbReference>
<dbReference type="OrthoDB" id="1905293at2"/>
<name>A0A1V4IBG1_9CLOT</name>
<evidence type="ECO:0000313" key="1">
    <source>
        <dbReference type="EMBL" id="OPJ57342.1"/>
    </source>
</evidence>